<dbReference type="EMBL" id="JAWWNJ010000037">
    <property type="protein sequence ID" value="KAK7022466.1"/>
    <property type="molecule type" value="Genomic_DNA"/>
</dbReference>
<organism evidence="2 3">
    <name type="scientific">Favolaschia claudopus</name>
    <dbReference type="NCBI Taxonomy" id="2862362"/>
    <lineage>
        <taxon>Eukaryota</taxon>
        <taxon>Fungi</taxon>
        <taxon>Dikarya</taxon>
        <taxon>Basidiomycota</taxon>
        <taxon>Agaricomycotina</taxon>
        <taxon>Agaricomycetes</taxon>
        <taxon>Agaricomycetidae</taxon>
        <taxon>Agaricales</taxon>
        <taxon>Marasmiineae</taxon>
        <taxon>Mycenaceae</taxon>
        <taxon>Favolaschia</taxon>
    </lineage>
</organism>
<comment type="caution">
    <text evidence="2">The sequence shown here is derived from an EMBL/GenBank/DDBJ whole genome shotgun (WGS) entry which is preliminary data.</text>
</comment>
<reference evidence="2 3" key="1">
    <citation type="journal article" date="2024" name="J Genomics">
        <title>Draft genome sequencing and assembly of Favolaschia claudopus CIRM-BRFM 2984 isolated from oak limbs.</title>
        <authorList>
            <person name="Navarro D."/>
            <person name="Drula E."/>
            <person name="Chaduli D."/>
            <person name="Cazenave R."/>
            <person name="Ahrendt S."/>
            <person name="Wang J."/>
            <person name="Lipzen A."/>
            <person name="Daum C."/>
            <person name="Barry K."/>
            <person name="Grigoriev I.V."/>
            <person name="Favel A."/>
            <person name="Rosso M.N."/>
            <person name="Martin F."/>
        </authorList>
    </citation>
    <scope>NUCLEOTIDE SEQUENCE [LARGE SCALE GENOMIC DNA]</scope>
    <source>
        <strain evidence="2 3">CIRM-BRFM 2984</strain>
    </source>
</reference>
<dbReference type="InterPro" id="IPR023213">
    <property type="entry name" value="CAT-like_dom_sf"/>
</dbReference>
<evidence type="ECO:0000313" key="3">
    <source>
        <dbReference type="Proteomes" id="UP001362999"/>
    </source>
</evidence>
<keyword evidence="3" id="KW-1185">Reference proteome</keyword>
<evidence type="ECO:0000256" key="1">
    <source>
        <dbReference type="SAM" id="MobiDB-lite"/>
    </source>
</evidence>
<gene>
    <name evidence="2" type="ORF">R3P38DRAFT_2532807</name>
</gene>
<dbReference type="Proteomes" id="UP001362999">
    <property type="component" value="Unassembled WGS sequence"/>
</dbReference>
<dbReference type="AlphaFoldDB" id="A0AAW0B9U4"/>
<protein>
    <submittedName>
        <fullName evidence="2">Uncharacterized protein</fullName>
    </submittedName>
</protein>
<feature type="compositionally biased region" description="Low complexity" evidence="1">
    <location>
        <begin position="109"/>
        <end position="122"/>
    </location>
</feature>
<dbReference type="Gene3D" id="3.30.559.10">
    <property type="entry name" value="Chloramphenicol acetyltransferase-like domain"/>
    <property type="match status" value="2"/>
</dbReference>
<name>A0AAW0B9U4_9AGAR</name>
<accession>A0AAW0B9U4</accession>
<evidence type="ECO:0000313" key="2">
    <source>
        <dbReference type="EMBL" id="KAK7022466.1"/>
    </source>
</evidence>
<sequence length="575" mass="62832">MLSWIFSSPSSPPPPPGTRLIPCSVPDLNIAQEWVYTVGLVVSAQLDPQKLQESLLMLIERKFPRAGARLAFRNGAYEFQIPDKFDAETPAASFTVERHTDPCPHRDTVLPSSAPSSTSKPTLIITPPPPLATLFRSPTCPQTLSAFLLPHVPLLHIHLSLYPADDNLTLIGVTMPHIAFDGVGIGVLLRAWTHVLNHSDGGDWARGVESVEGMPWDLVPFGDGDAARKQHDGVDDEEGEELCPARGWYPTTLRGTVTFIARMVYSQVCDPREVMLYVRVPKAWLKGVKAGIMEELLENARGGGGTRQREKGEEEEKEGEWVGSSDVLVAWWVKLLHVHRPPTDTTPLHVHMAKDLRPLRIFSPSHCSPSDPAAAASSDPLPLPATYINNAWCNFPALTAPVATLQRMSVGEVALRVRRAILGYTGAGGYSHSDVEGDNRRDVEAGRNNWATNILHDVAWLSTNANAQKIKTAQILPCPPDGDCLNLSNWRAAGFGGLDFGGGMVDDVDDQADSKKQAKVAFVHWYASSKASTPVPRRQVGTVLMEDEEVVWVGKMCGAGEAERVRRIWGDFVGA</sequence>
<proteinExistence type="predicted"/>
<feature type="compositionally biased region" description="Basic and acidic residues" evidence="1">
    <location>
        <begin position="97"/>
        <end position="108"/>
    </location>
</feature>
<feature type="region of interest" description="Disordered" evidence="1">
    <location>
        <begin position="97"/>
        <end position="122"/>
    </location>
</feature>